<dbReference type="SUPFAM" id="SSF50370">
    <property type="entry name" value="Ricin B-like lectins"/>
    <property type="match status" value="1"/>
</dbReference>
<evidence type="ECO:0000256" key="1">
    <source>
        <dbReference type="ARBA" id="ARBA00004167"/>
    </source>
</evidence>
<dbReference type="GO" id="GO:0071944">
    <property type="term" value="C:cell periphery"/>
    <property type="evidence" value="ECO:0007669"/>
    <property type="project" value="UniProtKB-ARBA"/>
</dbReference>
<feature type="transmembrane region" description="Helical" evidence="6">
    <location>
        <begin position="235"/>
        <end position="259"/>
    </location>
</feature>
<comment type="caution">
    <text evidence="7">The sequence shown here is derived from an EMBL/GenBank/DDBJ whole genome shotgun (WGS) entry which is preliminary data.</text>
</comment>
<dbReference type="InterPro" id="IPR051694">
    <property type="entry name" value="Immunoregulatory_rcpt-like"/>
</dbReference>
<feature type="region of interest" description="Disordered" evidence="5">
    <location>
        <begin position="178"/>
        <end position="230"/>
    </location>
</feature>
<dbReference type="CDD" id="cd00161">
    <property type="entry name" value="beta-trefoil_Ricin-like"/>
    <property type="match status" value="1"/>
</dbReference>
<dbReference type="OrthoDB" id="4158815at2759"/>
<sequence>MVDFTVKDDLDSNAWYQLTEERVDNYDSASFGSSLTVDTAKGFLSMQAANKNYYQFLPVDNVKGRYAIRNSMTGIRKQLSVCYVDDEIADGKTQPCFVTSDGSDEQKWDISDWGNKTYSFLRFVNKKNGTSYYLDCHKGNPPFMSNQIDTNVYQPAQRWLYRSREAINDGGFSTTFTNLPTSSSASSSQSGSTTTTDSGSSVASASASTTASSTSTSSPDSSNSGSSNSGISSGAAAGIGIGVALGIIGIALAAFFFWWRRRNQTAAAGSATELPAHGIPPASDGTSESHYHKPMHSATAWSTAESHKDYQSHHQSPYVPQTSPAPHSAVPASEMSGDATRHELEGGYQNPFGR</sequence>
<evidence type="ECO:0000313" key="8">
    <source>
        <dbReference type="Proteomes" id="UP000754883"/>
    </source>
</evidence>
<dbReference type="GO" id="GO:0016020">
    <property type="term" value="C:membrane"/>
    <property type="evidence" value="ECO:0007669"/>
    <property type="project" value="UniProtKB-SubCell"/>
</dbReference>
<reference evidence="7 8" key="2">
    <citation type="submission" date="2021-10" db="EMBL/GenBank/DDBJ databases">
        <authorList>
            <person name="Piombo E."/>
        </authorList>
    </citation>
    <scope>NUCLEOTIDE SEQUENCE [LARGE SCALE GENOMIC DNA]</scope>
</reference>
<evidence type="ECO:0000256" key="6">
    <source>
        <dbReference type="SAM" id="Phobius"/>
    </source>
</evidence>
<keyword evidence="8" id="KW-1185">Reference proteome</keyword>
<evidence type="ECO:0008006" key="9">
    <source>
        <dbReference type="Google" id="ProtNLM"/>
    </source>
</evidence>
<comment type="subcellular location">
    <subcellularLocation>
        <location evidence="1">Membrane</location>
        <topology evidence="1">Single-pass membrane protein</topology>
    </subcellularLocation>
</comment>
<evidence type="ECO:0000256" key="2">
    <source>
        <dbReference type="ARBA" id="ARBA00022692"/>
    </source>
</evidence>
<keyword evidence="2 6" id="KW-0812">Transmembrane</keyword>
<evidence type="ECO:0000256" key="4">
    <source>
        <dbReference type="ARBA" id="ARBA00023136"/>
    </source>
</evidence>
<feature type="compositionally biased region" description="Low complexity" evidence="5">
    <location>
        <begin position="180"/>
        <end position="230"/>
    </location>
</feature>
<dbReference type="PANTHER" id="PTHR15549:SF26">
    <property type="entry name" value="AXIAL BUDDING PATTERN PROTEIN 2-RELATED"/>
    <property type="match status" value="1"/>
</dbReference>
<dbReference type="Proteomes" id="UP000754883">
    <property type="component" value="Unassembled WGS sequence"/>
</dbReference>
<evidence type="ECO:0000256" key="5">
    <source>
        <dbReference type="SAM" id="MobiDB-lite"/>
    </source>
</evidence>
<reference evidence="8" key="1">
    <citation type="submission" date="2019-06" db="EMBL/GenBank/DDBJ databases">
        <authorList>
            <person name="Broberg M."/>
        </authorList>
    </citation>
    <scope>NUCLEOTIDE SEQUENCE [LARGE SCALE GENOMIC DNA]</scope>
</reference>
<organism evidence="7 8">
    <name type="scientific">Clonostachys byssicola</name>
    <dbReference type="NCBI Taxonomy" id="160290"/>
    <lineage>
        <taxon>Eukaryota</taxon>
        <taxon>Fungi</taxon>
        <taxon>Dikarya</taxon>
        <taxon>Ascomycota</taxon>
        <taxon>Pezizomycotina</taxon>
        <taxon>Sordariomycetes</taxon>
        <taxon>Hypocreomycetidae</taxon>
        <taxon>Hypocreales</taxon>
        <taxon>Bionectriaceae</taxon>
        <taxon>Clonostachys</taxon>
    </lineage>
</organism>
<name>A0A9N9UQ01_9HYPO</name>
<dbReference type="EMBL" id="CABFNO020001546">
    <property type="protein sequence ID" value="CAG9998156.1"/>
    <property type="molecule type" value="Genomic_DNA"/>
</dbReference>
<protein>
    <recommendedName>
        <fullName evidence="9">Ricin B lectin domain-containing protein</fullName>
    </recommendedName>
</protein>
<gene>
    <name evidence="7" type="ORF">CBYS24578_00003497</name>
</gene>
<dbReference type="InterPro" id="IPR035992">
    <property type="entry name" value="Ricin_B-like_lectins"/>
</dbReference>
<accession>A0A9N9UQ01</accession>
<feature type="region of interest" description="Disordered" evidence="5">
    <location>
        <begin position="267"/>
        <end position="354"/>
    </location>
</feature>
<feature type="compositionally biased region" description="Polar residues" evidence="5">
    <location>
        <begin position="313"/>
        <end position="325"/>
    </location>
</feature>
<evidence type="ECO:0000256" key="3">
    <source>
        <dbReference type="ARBA" id="ARBA00022989"/>
    </source>
</evidence>
<keyword evidence="3 6" id="KW-1133">Transmembrane helix</keyword>
<keyword evidence="4 6" id="KW-0472">Membrane</keyword>
<proteinExistence type="predicted"/>
<dbReference type="AlphaFoldDB" id="A0A9N9UQ01"/>
<evidence type="ECO:0000313" key="7">
    <source>
        <dbReference type="EMBL" id="CAG9998156.1"/>
    </source>
</evidence>
<dbReference type="PANTHER" id="PTHR15549">
    <property type="entry name" value="PAIRED IMMUNOGLOBULIN-LIKE TYPE 2 RECEPTOR"/>
    <property type="match status" value="1"/>
</dbReference>